<feature type="binding site" evidence="3">
    <location>
        <begin position="286"/>
        <end position="288"/>
    </location>
    <ligand>
        <name>NAD(+)</name>
        <dbReference type="ChEBI" id="CHEBI:57540"/>
    </ligand>
</feature>
<feature type="binding site" evidence="3">
    <location>
        <position position="144"/>
    </location>
    <ligand>
        <name>substrate</name>
    </ligand>
</feature>
<dbReference type="EC" id="2.3.1.286" evidence="3"/>
<name>A0A2U2N5V2_9GAMM</name>
<comment type="caution">
    <text evidence="6">The sequence shown here is derived from an EMBL/GenBank/DDBJ whole genome shotgun (WGS) entry which is preliminary data.</text>
</comment>
<keyword evidence="3 4" id="KW-0862">Zinc</keyword>
<dbReference type="GO" id="GO:0017136">
    <property type="term" value="F:histone deacetylase activity, NAD-dependent"/>
    <property type="evidence" value="ECO:0007669"/>
    <property type="project" value="TreeGrafter"/>
</dbReference>
<feature type="binding site" evidence="3 4">
    <location>
        <position position="203"/>
    </location>
    <ligand>
        <name>Zn(2+)</name>
        <dbReference type="ChEBI" id="CHEBI:29105"/>
    </ligand>
</feature>
<keyword evidence="2 3" id="KW-0520">NAD</keyword>
<evidence type="ECO:0000256" key="3">
    <source>
        <dbReference type="HAMAP-Rule" id="MF_01121"/>
    </source>
</evidence>
<evidence type="ECO:0000256" key="1">
    <source>
        <dbReference type="ARBA" id="ARBA00022679"/>
    </source>
</evidence>
<comment type="similarity">
    <text evidence="3">Belongs to the sirtuin family. Class III subfamily.</text>
</comment>
<comment type="caution">
    <text evidence="3">Lacks conserved residue(s) required for the propagation of feature annotation.</text>
</comment>
<dbReference type="PANTHER" id="PTHR11085">
    <property type="entry name" value="NAD-DEPENDENT PROTEIN DEACYLASE SIRTUIN-5, MITOCHONDRIAL-RELATED"/>
    <property type="match status" value="1"/>
</dbReference>
<dbReference type="GO" id="GO:0005737">
    <property type="term" value="C:cytoplasm"/>
    <property type="evidence" value="ECO:0007669"/>
    <property type="project" value="UniProtKB-SubCell"/>
</dbReference>
<evidence type="ECO:0000256" key="4">
    <source>
        <dbReference type="PROSITE-ProRule" id="PRU00236"/>
    </source>
</evidence>
<dbReference type="EMBL" id="QFFI01000005">
    <property type="protein sequence ID" value="PWG64605.1"/>
    <property type="molecule type" value="Genomic_DNA"/>
</dbReference>
<dbReference type="InterPro" id="IPR050134">
    <property type="entry name" value="NAD-dep_sirtuin_deacylases"/>
</dbReference>
<proteinExistence type="inferred from homology"/>
<comment type="cofactor">
    <cofactor evidence="3">
        <name>Zn(2+)</name>
        <dbReference type="ChEBI" id="CHEBI:29105"/>
    </cofactor>
    <text evidence="3">Binds 1 zinc ion per subunit.</text>
</comment>
<dbReference type="GO" id="GO:0036055">
    <property type="term" value="F:protein-succinyllysine desuccinylase activity"/>
    <property type="evidence" value="ECO:0007669"/>
    <property type="project" value="UniProtKB-UniRule"/>
</dbReference>
<dbReference type="OrthoDB" id="9800582at2"/>
<comment type="catalytic activity">
    <reaction evidence="3">
        <text>N(6)-acetyl-L-lysyl-[protein] + NAD(+) + H2O = 2''-O-acetyl-ADP-D-ribose + nicotinamide + L-lysyl-[protein]</text>
        <dbReference type="Rhea" id="RHEA:43636"/>
        <dbReference type="Rhea" id="RHEA-COMP:9752"/>
        <dbReference type="Rhea" id="RHEA-COMP:10731"/>
        <dbReference type="ChEBI" id="CHEBI:15377"/>
        <dbReference type="ChEBI" id="CHEBI:17154"/>
        <dbReference type="ChEBI" id="CHEBI:29969"/>
        <dbReference type="ChEBI" id="CHEBI:57540"/>
        <dbReference type="ChEBI" id="CHEBI:61930"/>
        <dbReference type="ChEBI" id="CHEBI:83767"/>
        <dbReference type="EC" id="2.3.1.286"/>
    </reaction>
</comment>
<dbReference type="SUPFAM" id="SSF52467">
    <property type="entry name" value="DHS-like NAD/FAD-binding domain"/>
    <property type="match status" value="1"/>
</dbReference>
<dbReference type="Pfam" id="PF02146">
    <property type="entry name" value="SIR2"/>
    <property type="match status" value="1"/>
</dbReference>
<reference evidence="6 7" key="1">
    <citation type="submission" date="2018-05" db="EMBL/GenBank/DDBJ databases">
        <title>Spiribacter halobius sp. nov., a moderately halophilic bacterium isolated from marine solar saltern.</title>
        <authorList>
            <person name="Zheng W.-S."/>
            <person name="Lu D.-C."/>
            <person name="Du Z.-J."/>
        </authorList>
    </citation>
    <scope>NUCLEOTIDE SEQUENCE [LARGE SCALE GENOMIC DNA]</scope>
    <source>
        <strain evidence="6 7">E85</strain>
    </source>
</reference>
<dbReference type="PROSITE" id="PS50305">
    <property type="entry name" value="SIRTUIN"/>
    <property type="match status" value="1"/>
</dbReference>
<dbReference type="Gene3D" id="3.40.50.1220">
    <property type="entry name" value="TPP-binding domain"/>
    <property type="match status" value="1"/>
</dbReference>
<accession>A0A2U2N5V2</accession>
<comment type="catalytic activity">
    <reaction evidence="3">
        <text>N(6)-succinyl-L-lysyl-[protein] + NAD(+) + H2O = 2''-O-succinyl-ADP-D-ribose + nicotinamide + L-lysyl-[protein]</text>
        <dbReference type="Rhea" id="RHEA:47668"/>
        <dbReference type="Rhea" id="RHEA-COMP:9752"/>
        <dbReference type="Rhea" id="RHEA-COMP:11877"/>
        <dbReference type="ChEBI" id="CHEBI:15377"/>
        <dbReference type="ChEBI" id="CHEBI:17154"/>
        <dbReference type="ChEBI" id="CHEBI:29969"/>
        <dbReference type="ChEBI" id="CHEBI:57540"/>
        <dbReference type="ChEBI" id="CHEBI:87830"/>
        <dbReference type="ChEBI" id="CHEBI:87832"/>
    </reaction>
</comment>
<evidence type="ECO:0000313" key="6">
    <source>
        <dbReference type="EMBL" id="PWG64605.1"/>
    </source>
</evidence>
<protein>
    <recommendedName>
        <fullName evidence="3">NAD-dependent protein deacylase</fullName>
        <ecNumber evidence="3">2.3.1.286</ecNumber>
    </recommendedName>
    <alternativeName>
        <fullName evidence="3">Regulatory protein SIR2 homolog</fullName>
    </alternativeName>
</protein>
<feature type="binding site" evidence="3">
    <location>
        <position position="147"/>
    </location>
    <ligand>
        <name>substrate</name>
    </ligand>
</feature>
<dbReference type="Proteomes" id="UP000245474">
    <property type="component" value="Unassembled WGS sequence"/>
</dbReference>
<feature type="binding site" evidence="3">
    <location>
        <position position="304"/>
    </location>
    <ligand>
        <name>NAD(+)</name>
        <dbReference type="ChEBI" id="CHEBI:57540"/>
    </ligand>
</feature>
<feature type="binding site" evidence="3">
    <location>
        <begin position="177"/>
        <end position="180"/>
    </location>
    <ligand>
        <name>NAD(+)</name>
        <dbReference type="ChEBI" id="CHEBI:57540"/>
    </ligand>
</feature>
<dbReference type="AlphaFoldDB" id="A0A2U2N5V2"/>
<gene>
    <name evidence="3" type="primary">cobB</name>
    <name evidence="6" type="ORF">DEM34_04565</name>
</gene>
<dbReference type="PANTHER" id="PTHR11085:SF4">
    <property type="entry name" value="NAD-DEPENDENT PROTEIN DEACYLASE"/>
    <property type="match status" value="1"/>
</dbReference>
<organism evidence="6 7">
    <name type="scientific">Sediminicurvatus halobius</name>
    <dbReference type="NCBI Taxonomy" id="2182432"/>
    <lineage>
        <taxon>Bacteria</taxon>
        <taxon>Pseudomonadati</taxon>
        <taxon>Pseudomonadota</taxon>
        <taxon>Gammaproteobacteria</taxon>
        <taxon>Chromatiales</taxon>
        <taxon>Ectothiorhodospiraceae</taxon>
        <taxon>Sediminicurvatus</taxon>
    </lineage>
</organism>
<dbReference type="CDD" id="cd01412">
    <property type="entry name" value="SIRT5_Af1_CobB"/>
    <property type="match status" value="1"/>
</dbReference>
<feature type="domain" description="Deacetylase sirtuin-type" evidence="5">
    <location>
        <begin position="73"/>
        <end position="324"/>
    </location>
</feature>
<dbReference type="InterPro" id="IPR029035">
    <property type="entry name" value="DHS-like_NAD/FAD-binding_dom"/>
</dbReference>
<dbReference type="GO" id="GO:0070403">
    <property type="term" value="F:NAD+ binding"/>
    <property type="evidence" value="ECO:0007669"/>
    <property type="project" value="UniProtKB-UniRule"/>
</dbReference>
<feature type="binding site" evidence="3 4">
    <location>
        <position position="207"/>
    </location>
    <ligand>
        <name>Zn(2+)</name>
        <dbReference type="ChEBI" id="CHEBI:29105"/>
    </ligand>
</feature>
<dbReference type="InterPro" id="IPR026591">
    <property type="entry name" value="Sirtuin_cat_small_dom_sf"/>
</dbReference>
<dbReference type="NCBIfam" id="NF001753">
    <property type="entry name" value="PRK00481.1-3"/>
    <property type="match status" value="1"/>
</dbReference>
<keyword evidence="3" id="KW-0963">Cytoplasm</keyword>
<feature type="binding site" evidence="3 4">
    <location>
        <position position="223"/>
    </location>
    <ligand>
        <name>Zn(2+)</name>
        <dbReference type="ChEBI" id="CHEBI:29105"/>
    </ligand>
</feature>
<comment type="subcellular location">
    <subcellularLocation>
        <location evidence="3">Cytoplasm</location>
    </subcellularLocation>
</comment>
<dbReference type="Gene3D" id="3.30.1600.10">
    <property type="entry name" value="SIR2/SIRT2 'Small Domain"/>
    <property type="match status" value="1"/>
</dbReference>
<sequence length="324" mass="34580">MTEPCCGKARHCRAFDRARQEHCQCPVLRVAAASGAPCAGAAAGLRARRNLRNGTLVQPRRRGGYHGGNVPATGGLVQALSPALAAQIAEARRVTALTGAGMSAESGVPTFRDAQTGLWARYDPAELATPEAFERDPSRVWQWYAWRRELVTRAEPNAGHRALARWARHARVTVVTQNVDGLHQQAGSPEVLELHGNLRRSICSAGCGEQPVGEGEPPPCPRCGAPLRPDVVWFGEMLPEAALNGALAAVEAADIVLSIGTANQVQPAASLPHLARRNGCLVVEVNPEETPLTPEADWSLRGTAAGLLPLLLEAATEQRVQRDE</sequence>
<evidence type="ECO:0000259" key="5">
    <source>
        <dbReference type="PROSITE" id="PS50305"/>
    </source>
</evidence>
<dbReference type="InterPro" id="IPR027546">
    <property type="entry name" value="Sirtuin_class_III"/>
</dbReference>
<evidence type="ECO:0000256" key="2">
    <source>
        <dbReference type="ARBA" id="ARBA00023027"/>
    </source>
</evidence>
<dbReference type="GO" id="GO:0036054">
    <property type="term" value="F:protein-malonyllysine demalonylase activity"/>
    <property type="evidence" value="ECO:0007669"/>
    <property type="project" value="InterPro"/>
</dbReference>
<dbReference type="InterPro" id="IPR003000">
    <property type="entry name" value="Sirtuin"/>
</dbReference>
<evidence type="ECO:0000313" key="7">
    <source>
        <dbReference type="Proteomes" id="UP000245474"/>
    </source>
</evidence>
<comment type="function">
    <text evidence="3">NAD-dependent lysine deacetylase and desuccinylase that specifically removes acetyl and succinyl groups on target proteins. Modulates the activities of several proteins which are inactive in their acylated form.</text>
</comment>
<dbReference type="HAMAP" id="MF_01121">
    <property type="entry name" value="Sirtuin_ClassIII"/>
    <property type="match status" value="1"/>
</dbReference>
<feature type="active site" description="Proton acceptor" evidence="3 4">
    <location>
        <position position="195"/>
    </location>
</feature>
<feature type="binding site" evidence="3 4">
    <location>
        <position position="220"/>
    </location>
    <ligand>
        <name>Zn(2+)</name>
        <dbReference type="ChEBI" id="CHEBI:29105"/>
    </ligand>
</feature>
<dbReference type="InterPro" id="IPR026590">
    <property type="entry name" value="Ssirtuin_cat_dom"/>
</dbReference>
<keyword evidence="7" id="KW-1185">Reference proteome</keyword>
<dbReference type="GO" id="GO:0008270">
    <property type="term" value="F:zinc ion binding"/>
    <property type="evidence" value="ECO:0007669"/>
    <property type="project" value="UniProtKB-UniRule"/>
</dbReference>
<keyword evidence="1" id="KW-0808">Transferase</keyword>
<comment type="domain">
    <text evidence="3">2 residues (Tyr-144 and Arg-147) present in a large hydrophobic pocket are probably involved in substrate specificity. They are important for desuccinylation activity, but dispensable for deacetylation activity.</text>
</comment>
<keyword evidence="3 4" id="KW-0479">Metal-binding</keyword>